<dbReference type="HOGENOM" id="CLU_1567710_0_0_5"/>
<dbReference type="OrthoDB" id="8221510at2"/>
<proteinExistence type="predicted"/>
<dbReference type="InterPro" id="IPR000182">
    <property type="entry name" value="GNAT_dom"/>
</dbReference>
<dbReference type="InterPro" id="IPR016181">
    <property type="entry name" value="Acyl_CoA_acyltransferase"/>
</dbReference>
<sequence>MSLSVRLMAESEVDLIIDYFHTATPEYLELIGVDPTRLPRPEAWRAYYSATFQQPIETRETLLLTWLHHDRPVGFSTADKITFGDHAHMHLHLTDSGKRRNGLGGEAVRYSVRLYFDQLRLKRLFCEPHALNAAPNRTLRSAGFKYLRTHFTVPGPLNFRQPVTRWVITRPETPPV</sequence>
<reference evidence="2" key="1">
    <citation type="submission" date="2008-01" db="EMBL/GenBank/DDBJ databases">
        <title>Complete sequence of chromosome of Caulobacter sp. K31.</title>
        <authorList>
            <consortium name="US DOE Joint Genome Institute"/>
            <person name="Copeland A."/>
            <person name="Lucas S."/>
            <person name="Lapidus A."/>
            <person name="Barry K."/>
            <person name="Glavina del Rio T."/>
            <person name="Dalin E."/>
            <person name="Tice H."/>
            <person name="Pitluck S."/>
            <person name="Bruce D."/>
            <person name="Goodwin L."/>
            <person name="Thompson L.S."/>
            <person name="Brettin T."/>
            <person name="Detter J.C."/>
            <person name="Han C."/>
            <person name="Schmutz J."/>
            <person name="Larimer F."/>
            <person name="Land M."/>
            <person name="Hauser L."/>
            <person name="Kyrpides N."/>
            <person name="Kim E."/>
            <person name="Stephens C."/>
            <person name="Richardson P."/>
        </authorList>
    </citation>
    <scope>NUCLEOTIDE SEQUENCE [LARGE SCALE GENOMIC DNA]</scope>
    <source>
        <strain evidence="2">K31</strain>
    </source>
</reference>
<dbReference type="Gene3D" id="3.40.630.30">
    <property type="match status" value="1"/>
</dbReference>
<dbReference type="GO" id="GO:0016747">
    <property type="term" value="F:acyltransferase activity, transferring groups other than amino-acyl groups"/>
    <property type="evidence" value="ECO:0007669"/>
    <property type="project" value="InterPro"/>
</dbReference>
<dbReference type="eggNOG" id="COG1670">
    <property type="taxonomic scope" value="Bacteria"/>
</dbReference>
<gene>
    <name evidence="2" type="ordered locus">Caul_3072</name>
</gene>
<organism evidence="2">
    <name type="scientific">Caulobacter sp. (strain K31)</name>
    <dbReference type="NCBI Taxonomy" id="366602"/>
    <lineage>
        <taxon>Bacteria</taxon>
        <taxon>Pseudomonadati</taxon>
        <taxon>Pseudomonadota</taxon>
        <taxon>Alphaproteobacteria</taxon>
        <taxon>Caulobacterales</taxon>
        <taxon>Caulobacteraceae</taxon>
        <taxon>Caulobacter</taxon>
    </lineage>
</organism>
<dbReference type="SUPFAM" id="SSF55729">
    <property type="entry name" value="Acyl-CoA N-acyltransferases (Nat)"/>
    <property type="match status" value="1"/>
</dbReference>
<name>B0T1L0_CAUSK</name>
<protein>
    <submittedName>
        <fullName evidence="2">GCN5-related N-acetyltransferase</fullName>
    </submittedName>
</protein>
<dbReference type="STRING" id="366602.Caul_3072"/>
<accession>B0T1L0</accession>
<evidence type="ECO:0000259" key="1">
    <source>
        <dbReference type="PROSITE" id="PS51186"/>
    </source>
</evidence>
<dbReference type="AlphaFoldDB" id="B0T1L0"/>
<dbReference type="KEGG" id="cak:Caul_3072"/>
<evidence type="ECO:0000313" key="2">
    <source>
        <dbReference type="EMBL" id="ABZ72199.1"/>
    </source>
</evidence>
<dbReference type="PROSITE" id="PS51186">
    <property type="entry name" value="GNAT"/>
    <property type="match status" value="1"/>
</dbReference>
<feature type="domain" description="N-acetyltransferase" evidence="1">
    <location>
        <begin position="3"/>
        <end position="171"/>
    </location>
</feature>
<dbReference type="EMBL" id="CP000927">
    <property type="protein sequence ID" value="ABZ72199.1"/>
    <property type="molecule type" value="Genomic_DNA"/>
</dbReference>
<keyword evidence="2" id="KW-0808">Transferase</keyword>
<dbReference type="Pfam" id="PF13302">
    <property type="entry name" value="Acetyltransf_3"/>
    <property type="match status" value="1"/>
</dbReference>